<dbReference type="RefSeq" id="WP_033496058.1">
    <property type="nucleotide sequence ID" value="NZ_JGZI01000002.1"/>
</dbReference>
<dbReference type="SUPFAM" id="SSF46785">
    <property type="entry name" value="Winged helix' DNA-binding domain"/>
    <property type="match status" value="1"/>
</dbReference>
<dbReference type="CDD" id="cd00090">
    <property type="entry name" value="HTH_ARSR"/>
    <property type="match status" value="1"/>
</dbReference>
<dbReference type="InterPro" id="IPR036390">
    <property type="entry name" value="WH_DNA-bd_sf"/>
</dbReference>
<dbReference type="Gene3D" id="1.10.10.10">
    <property type="entry name" value="Winged helix-like DNA-binding domain superfamily/Winged helix DNA-binding domain"/>
    <property type="match status" value="1"/>
</dbReference>
<reference evidence="5 6" key="1">
    <citation type="submission" date="2014-03" db="EMBL/GenBank/DDBJ databases">
        <title>Genomics of Bifidobacteria.</title>
        <authorList>
            <person name="Ventura M."/>
            <person name="Milani C."/>
            <person name="Lugli G.A."/>
        </authorList>
    </citation>
    <scope>NUCLEOTIDE SEQUENCE [LARGE SCALE GENOMIC DNA]</scope>
    <source>
        <strain evidence="5 6">LMG 21775</strain>
    </source>
</reference>
<dbReference type="InterPro" id="IPR011991">
    <property type="entry name" value="ArsR-like_HTH"/>
</dbReference>
<gene>
    <name evidence="5" type="ORF">BPSY_0116</name>
</gene>
<dbReference type="Pfam" id="PF01638">
    <property type="entry name" value="HxlR"/>
    <property type="match status" value="1"/>
</dbReference>
<evidence type="ECO:0000256" key="3">
    <source>
        <dbReference type="ARBA" id="ARBA00023163"/>
    </source>
</evidence>
<protein>
    <submittedName>
        <fullName evidence="5">HTH-type transcriptional activator HxlR</fullName>
    </submittedName>
</protein>
<name>A0A087CLT8_9BIFI</name>
<dbReference type="PROSITE" id="PS51118">
    <property type="entry name" value="HTH_HXLR"/>
    <property type="match status" value="1"/>
</dbReference>
<dbReference type="AlphaFoldDB" id="A0A087CLT8"/>
<dbReference type="GO" id="GO:0003677">
    <property type="term" value="F:DNA binding"/>
    <property type="evidence" value="ECO:0007669"/>
    <property type="project" value="UniProtKB-KW"/>
</dbReference>
<accession>A0A087CLT8</accession>
<dbReference type="eggNOG" id="COG1733">
    <property type="taxonomic scope" value="Bacteria"/>
</dbReference>
<keyword evidence="6" id="KW-1185">Reference proteome</keyword>
<comment type="caution">
    <text evidence="5">The sequence shown here is derived from an EMBL/GenBank/DDBJ whole genome shotgun (WGS) entry which is preliminary data.</text>
</comment>
<dbReference type="InterPro" id="IPR002577">
    <property type="entry name" value="HTH_HxlR"/>
</dbReference>
<evidence type="ECO:0000256" key="1">
    <source>
        <dbReference type="ARBA" id="ARBA00023015"/>
    </source>
</evidence>
<dbReference type="PANTHER" id="PTHR33204:SF29">
    <property type="entry name" value="TRANSCRIPTIONAL REGULATOR"/>
    <property type="match status" value="1"/>
</dbReference>
<organism evidence="5 6">
    <name type="scientific">Bifidobacterium psychraerophilum</name>
    <dbReference type="NCBI Taxonomy" id="218140"/>
    <lineage>
        <taxon>Bacteria</taxon>
        <taxon>Bacillati</taxon>
        <taxon>Actinomycetota</taxon>
        <taxon>Actinomycetes</taxon>
        <taxon>Bifidobacteriales</taxon>
        <taxon>Bifidobacteriaceae</taxon>
        <taxon>Bifidobacterium</taxon>
    </lineage>
</organism>
<sequence>MAEQYRLGIEATLEAIGGKWKPLILCHLGNGPQRPGELCRKISGITQKMLTQQLRELERDGIVERTVFPVVPPKVEYSITATGKSLRTVLLTMSEWGEAQIAQRQRNGEDVKLLSPDHSGYLRY</sequence>
<dbReference type="OrthoDB" id="9792527at2"/>
<evidence type="ECO:0000259" key="4">
    <source>
        <dbReference type="PROSITE" id="PS51118"/>
    </source>
</evidence>
<feature type="domain" description="HTH hxlR-type" evidence="4">
    <location>
        <begin position="7"/>
        <end position="105"/>
    </location>
</feature>
<evidence type="ECO:0000313" key="6">
    <source>
        <dbReference type="Proteomes" id="UP000029050"/>
    </source>
</evidence>
<proteinExistence type="predicted"/>
<dbReference type="PANTHER" id="PTHR33204">
    <property type="entry name" value="TRANSCRIPTIONAL REGULATOR, MARR FAMILY"/>
    <property type="match status" value="1"/>
</dbReference>
<keyword evidence="1" id="KW-0805">Transcription regulation</keyword>
<keyword evidence="3" id="KW-0804">Transcription</keyword>
<dbReference type="EMBL" id="JGZI01000002">
    <property type="protein sequence ID" value="KFI84238.1"/>
    <property type="molecule type" value="Genomic_DNA"/>
</dbReference>
<evidence type="ECO:0000256" key="2">
    <source>
        <dbReference type="ARBA" id="ARBA00023125"/>
    </source>
</evidence>
<dbReference type="GeneID" id="98299357"/>
<keyword evidence="2" id="KW-0238">DNA-binding</keyword>
<evidence type="ECO:0000313" key="5">
    <source>
        <dbReference type="EMBL" id="KFI84238.1"/>
    </source>
</evidence>
<dbReference type="Proteomes" id="UP000029050">
    <property type="component" value="Unassembled WGS sequence"/>
</dbReference>
<dbReference type="InterPro" id="IPR036388">
    <property type="entry name" value="WH-like_DNA-bd_sf"/>
</dbReference>